<evidence type="ECO:0000313" key="3">
    <source>
        <dbReference type="Proteomes" id="UP000637643"/>
    </source>
</evidence>
<gene>
    <name evidence="2" type="ORF">GCM10010912_28550</name>
</gene>
<feature type="transmembrane region" description="Helical" evidence="1">
    <location>
        <begin position="12"/>
        <end position="31"/>
    </location>
</feature>
<reference evidence="2" key="1">
    <citation type="journal article" date="2014" name="Int. J. Syst. Evol. Microbiol.">
        <title>Complete genome sequence of Corynebacterium casei LMG S-19264T (=DSM 44701T), isolated from a smear-ripened cheese.</title>
        <authorList>
            <consortium name="US DOE Joint Genome Institute (JGI-PGF)"/>
            <person name="Walter F."/>
            <person name="Albersmeier A."/>
            <person name="Kalinowski J."/>
            <person name="Ruckert C."/>
        </authorList>
    </citation>
    <scope>NUCLEOTIDE SEQUENCE</scope>
    <source>
        <strain evidence="2">CGMCC 1.16134</strain>
    </source>
</reference>
<keyword evidence="3" id="KW-1185">Reference proteome</keyword>
<keyword evidence="1" id="KW-0472">Membrane</keyword>
<comment type="caution">
    <text evidence="2">The sequence shown here is derived from an EMBL/GenBank/DDBJ whole genome shotgun (WGS) entry which is preliminary data.</text>
</comment>
<keyword evidence="1" id="KW-1133">Transmembrane helix</keyword>
<name>A0A917FI92_9BACL</name>
<reference evidence="2" key="2">
    <citation type="submission" date="2020-09" db="EMBL/GenBank/DDBJ databases">
        <authorList>
            <person name="Sun Q."/>
            <person name="Zhou Y."/>
        </authorList>
    </citation>
    <scope>NUCLEOTIDE SEQUENCE</scope>
    <source>
        <strain evidence="2">CGMCC 1.16134</strain>
    </source>
</reference>
<keyword evidence="1" id="KW-0812">Transmembrane</keyword>
<evidence type="ECO:0000313" key="2">
    <source>
        <dbReference type="EMBL" id="GGF81727.1"/>
    </source>
</evidence>
<protein>
    <recommendedName>
        <fullName evidence="4">FeoB-associated Cys-rich membrane protein</fullName>
    </recommendedName>
</protein>
<dbReference type="EMBL" id="BMKR01000010">
    <property type="protein sequence ID" value="GGF81727.1"/>
    <property type="molecule type" value="Genomic_DNA"/>
</dbReference>
<sequence length="71" mass="7550">MDGPKCESGVQFMINILIIGGVFGYSGWMIYRHFQKGKKGACAGCDKGKTCAAASLDSPFSCSGDPVRNKL</sequence>
<dbReference type="Proteomes" id="UP000637643">
    <property type="component" value="Unassembled WGS sequence"/>
</dbReference>
<dbReference type="Pfam" id="PF12669">
    <property type="entry name" value="FeoB_associated"/>
    <property type="match status" value="1"/>
</dbReference>
<evidence type="ECO:0000256" key="1">
    <source>
        <dbReference type="SAM" id="Phobius"/>
    </source>
</evidence>
<evidence type="ECO:0008006" key="4">
    <source>
        <dbReference type="Google" id="ProtNLM"/>
    </source>
</evidence>
<organism evidence="2 3">
    <name type="scientific">Paenibacillus albidus</name>
    <dbReference type="NCBI Taxonomy" id="2041023"/>
    <lineage>
        <taxon>Bacteria</taxon>
        <taxon>Bacillati</taxon>
        <taxon>Bacillota</taxon>
        <taxon>Bacilli</taxon>
        <taxon>Bacillales</taxon>
        <taxon>Paenibacillaceae</taxon>
        <taxon>Paenibacillus</taxon>
    </lineage>
</organism>
<dbReference type="AlphaFoldDB" id="A0A917FI92"/>
<accession>A0A917FI92</accession>
<proteinExistence type="predicted"/>